<accession>A0A3G4ZZJ1</accession>
<protein>
    <submittedName>
        <fullName evidence="1">Uncharacterized protein</fullName>
    </submittedName>
</protein>
<dbReference type="EMBL" id="MK072232">
    <property type="protein sequence ID" value="AYV80337.1"/>
    <property type="molecule type" value="Genomic_DNA"/>
</dbReference>
<name>A0A3G4ZZJ1_9VIRU</name>
<reference evidence="1" key="1">
    <citation type="submission" date="2018-10" db="EMBL/GenBank/DDBJ databases">
        <title>Hidden diversity of soil giant viruses.</title>
        <authorList>
            <person name="Schulz F."/>
            <person name="Alteio L."/>
            <person name="Goudeau D."/>
            <person name="Ryan E.M."/>
            <person name="Malmstrom R.R."/>
            <person name="Blanchard J."/>
            <person name="Woyke T."/>
        </authorList>
    </citation>
    <scope>NUCLEOTIDE SEQUENCE</scope>
    <source>
        <strain evidence="1">GAV1</strain>
    </source>
</reference>
<gene>
    <name evidence="1" type="ORF">Gaeavirus34_2</name>
</gene>
<organism evidence="1">
    <name type="scientific">Gaeavirus sp</name>
    <dbReference type="NCBI Taxonomy" id="2487767"/>
    <lineage>
        <taxon>Viruses</taxon>
        <taxon>Varidnaviria</taxon>
        <taxon>Bamfordvirae</taxon>
        <taxon>Nucleocytoviricota</taxon>
        <taxon>Megaviricetes</taxon>
        <taxon>Imitervirales</taxon>
        <taxon>Mimiviridae</taxon>
        <taxon>Klosneuvirinae</taxon>
    </lineage>
</organism>
<proteinExistence type="predicted"/>
<sequence length="147" mass="16568">MEKAFIHITECDNIQEYLKNESQTVLPVKMCSRQLIDYPDNIEANKILKNYVTNAIEFGKKCIRLYKDDNILKSARRIIHKAKKADKLIGKNNVGAGLQLSECKILCMQLQASIDDDCSESHVGGLFVGRSSEIEYIPQLILPPPAC</sequence>
<evidence type="ECO:0000313" key="1">
    <source>
        <dbReference type="EMBL" id="AYV80337.1"/>
    </source>
</evidence>